<evidence type="ECO:0000313" key="4">
    <source>
        <dbReference type="Proteomes" id="UP000307440"/>
    </source>
</evidence>
<feature type="transmembrane region" description="Helical" evidence="2">
    <location>
        <begin position="320"/>
        <end position="340"/>
    </location>
</feature>
<sequence length="483" mass="53516">MRPDLRHSFLHFRSFHLSTPEAFKRLSSTMASNAAAESSTPTTVLPLSHQKKTANNGFRRRIITGRGPAIIVLSILTSLIFISTISIAFVGGNSDDHIFVEALNDVVRFNPGIVLVGEDVDVDVDEPSVTIRWSLMACGPGVVLPGSTGLMGNDACGLPIEALEVFVNNDLVPSGKYDPDLISLDERTGRRKGGESATKFENSYVLDVHLARQYPFDRYTLESDLRIVSPKTNRSLPISRALTTRTVPSFNIDTADFRGLVMSSGRWDSNAQRVPSQHIVMDIRRPVSARLFTLVLFAISWVLTHISMGQLVIARRGAQIGTLACFLIISTVTLVILPQIRHSMPDAPGLNGVLIDCIGFFPQMVIVGLCVIILVLLLAVRELDSWKGGPNEAYFPSSTRPVRPQRPPQSLHFGPNADMAQWERKRTMRHLRGDYVFPPVSIEGADRSKPAWKPAHRRNKTTRTVMTTVEDGEISRWSDNEDE</sequence>
<feature type="transmembrane region" description="Helical" evidence="2">
    <location>
        <begin position="360"/>
        <end position="380"/>
    </location>
</feature>
<dbReference type="EMBL" id="ML210192">
    <property type="protein sequence ID" value="TFK24959.1"/>
    <property type="molecule type" value="Genomic_DNA"/>
</dbReference>
<keyword evidence="2" id="KW-0812">Transmembrane</keyword>
<feature type="compositionally biased region" description="Basic and acidic residues" evidence="1">
    <location>
        <begin position="473"/>
        <end position="483"/>
    </location>
</feature>
<dbReference type="STRING" id="230819.A0A5C3KWD4"/>
<feature type="transmembrane region" description="Helical" evidence="2">
    <location>
        <begin position="291"/>
        <end position="313"/>
    </location>
</feature>
<keyword evidence="2" id="KW-0472">Membrane</keyword>
<feature type="region of interest" description="Disordered" evidence="1">
    <location>
        <begin position="395"/>
        <end position="415"/>
    </location>
</feature>
<feature type="transmembrane region" description="Helical" evidence="2">
    <location>
        <begin position="69"/>
        <end position="90"/>
    </location>
</feature>
<dbReference type="OrthoDB" id="2117972at2759"/>
<name>A0A5C3KWD4_COPMA</name>
<keyword evidence="2" id="KW-1133">Transmembrane helix</keyword>
<evidence type="ECO:0000313" key="3">
    <source>
        <dbReference type="EMBL" id="TFK24959.1"/>
    </source>
</evidence>
<dbReference type="Pfam" id="PF14494">
    <property type="entry name" value="DUF4436"/>
    <property type="match status" value="1"/>
</dbReference>
<gene>
    <name evidence="3" type="ORF">FA15DRAFT_640413</name>
</gene>
<reference evidence="3 4" key="1">
    <citation type="journal article" date="2019" name="Nat. Ecol. Evol.">
        <title>Megaphylogeny resolves global patterns of mushroom evolution.</title>
        <authorList>
            <person name="Varga T."/>
            <person name="Krizsan K."/>
            <person name="Foldi C."/>
            <person name="Dima B."/>
            <person name="Sanchez-Garcia M."/>
            <person name="Sanchez-Ramirez S."/>
            <person name="Szollosi G.J."/>
            <person name="Szarkandi J.G."/>
            <person name="Papp V."/>
            <person name="Albert L."/>
            <person name="Andreopoulos W."/>
            <person name="Angelini C."/>
            <person name="Antonin V."/>
            <person name="Barry K.W."/>
            <person name="Bougher N.L."/>
            <person name="Buchanan P."/>
            <person name="Buyck B."/>
            <person name="Bense V."/>
            <person name="Catcheside P."/>
            <person name="Chovatia M."/>
            <person name="Cooper J."/>
            <person name="Damon W."/>
            <person name="Desjardin D."/>
            <person name="Finy P."/>
            <person name="Geml J."/>
            <person name="Haridas S."/>
            <person name="Hughes K."/>
            <person name="Justo A."/>
            <person name="Karasinski D."/>
            <person name="Kautmanova I."/>
            <person name="Kiss B."/>
            <person name="Kocsube S."/>
            <person name="Kotiranta H."/>
            <person name="LaButti K.M."/>
            <person name="Lechner B.E."/>
            <person name="Liimatainen K."/>
            <person name="Lipzen A."/>
            <person name="Lukacs Z."/>
            <person name="Mihaltcheva S."/>
            <person name="Morgado L.N."/>
            <person name="Niskanen T."/>
            <person name="Noordeloos M.E."/>
            <person name="Ohm R.A."/>
            <person name="Ortiz-Santana B."/>
            <person name="Ovrebo C."/>
            <person name="Racz N."/>
            <person name="Riley R."/>
            <person name="Savchenko A."/>
            <person name="Shiryaev A."/>
            <person name="Soop K."/>
            <person name="Spirin V."/>
            <person name="Szebenyi C."/>
            <person name="Tomsovsky M."/>
            <person name="Tulloss R.E."/>
            <person name="Uehling J."/>
            <person name="Grigoriev I.V."/>
            <person name="Vagvolgyi C."/>
            <person name="Papp T."/>
            <person name="Martin F.M."/>
            <person name="Miettinen O."/>
            <person name="Hibbett D.S."/>
            <person name="Nagy L.G."/>
        </authorList>
    </citation>
    <scope>NUCLEOTIDE SEQUENCE [LARGE SCALE GENOMIC DNA]</scope>
    <source>
        <strain evidence="3 4">CBS 121175</strain>
    </source>
</reference>
<organism evidence="3 4">
    <name type="scientific">Coprinopsis marcescibilis</name>
    <name type="common">Agaric fungus</name>
    <name type="synonym">Psathyrella marcescibilis</name>
    <dbReference type="NCBI Taxonomy" id="230819"/>
    <lineage>
        <taxon>Eukaryota</taxon>
        <taxon>Fungi</taxon>
        <taxon>Dikarya</taxon>
        <taxon>Basidiomycota</taxon>
        <taxon>Agaricomycotina</taxon>
        <taxon>Agaricomycetes</taxon>
        <taxon>Agaricomycetidae</taxon>
        <taxon>Agaricales</taxon>
        <taxon>Agaricineae</taxon>
        <taxon>Psathyrellaceae</taxon>
        <taxon>Coprinopsis</taxon>
    </lineage>
</organism>
<dbReference type="Proteomes" id="UP000307440">
    <property type="component" value="Unassembled WGS sequence"/>
</dbReference>
<evidence type="ECO:0000256" key="1">
    <source>
        <dbReference type="SAM" id="MobiDB-lite"/>
    </source>
</evidence>
<evidence type="ECO:0000256" key="2">
    <source>
        <dbReference type="SAM" id="Phobius"/>
    </source>
</evidence>
<proteinExistence type="predicted"/>
<feature type="region of interest" description="Disordered" evidence="1">
    <location>
        <begin position="443"/>
        <end position="483"/>
    </location>
</feature>
<accession>A0A5C3KWD4</accession>
<dbReference type="AlphaFoldDB" id="A0A5C3KWD4"/>
<protein>
    <submittedName>
        <fullName evidence="3">Uncharacterized protein</fullName>
    </submittedName>
</protein>
<dbReference type="InterPro" id="IPR027948">
    <property type="entry name" value="DUF4436"/>
</dbReference>
<keyword evidence="4" id="KW-1185">Reference proteome</keyword>